<dbReference type="FunFam" id="3.30.1230.20:FF:000001">
    <property type="entry name" value="40S ribosomal protein S21"/>
    <property type="match status" value="1"/>
</dbReference>
<dbReference type="GO" id="GO:0022626">
    <property type="term" value="C:cytosolic ribosome"/>
    <property type="evidence" value="ECO:0007669"/>
    <property type="project" value="UniProtKB-ARBA"/>
</dbReference>
<dbReference type="GO" id="GO:1990904">
    <property type="term" value="C:ribonucleoprotein complex"/>
    <property type="evidence" value="ECO:0007669"/>
    <property type="project" value="UniProtKB-KW"/>
</dbReference>
<protein>
    <submittedName>
        <fullName evidence="4">40S ribosomal protein S21</fullName>
    </submittedName>
</protein>
<name>A0A081CCH4_PSEA2</name>
<evidence type="ECO:0000256" key="1">
    <source>
        <dbReference type="ARBA" id="ARBA00010228"/>
    </source>
</evidence>
<dbReference type="Proteomes" id="UP000053758">
    <property type="component" value="Unassembled WGS sequence"/>
</dbReference>
<evidence type="ECO:0000313" key="4">
    <source>
        <dbReference type="EMBL" id="GAK64370.1"/>
    </source>
</evidence>
<evidence type="ECO:0000313" key="5">
    <source>
        <dbReference type="Proteomes" id="UP000053758"/>
    </source>
</evidence>
<evidence type="ECO:0000256" key="3">
    <source>
        <dbReference type="ARBA" id="ARBA00023274"/>
    </source>
</evidence>
<keyword evidence="3" id="KW-0687">Ribonucleoprotein</keyword>
<dbReference type="HOGENOM" id="CLU_1085847_0_0_1"/>
<dbReference type="InterPro" id="IPR038579">
    <property type="entry name" value="Ribosomal_eS21_sf"/>
</dbReference>
<proteinExistence type="inferred from homology"/>
<organism evidence="4">
    <name type="scientific">Pseudozyma antarctica</name>
    <name type="common">Yeast</name>
    <name type="synonym">Candida antarctica</name>
    <dbReference type="NCBI Taxonomy" id="84753"/>
    <lineage>
        <taxon>Eukaryota</taxon>
        <taxon>Fungi</taxon>
        <taxon>Dikarya</taxon>
        <taxon>Basidiomycota</taxon>
        <taxon>Ustilaginomycotina</taxon>
        <taxon>Ustilaginomycetes</taxon>
        <taxon>Ustilaginales</taxon>
        <taxon>Ustilaginaceae</taxon>
        <taxon>Moesziomyces</taxon>
    </lineage>
</organism>
<dbReference type="GO" id="GO:0042274">
    <property type="term" value="P:ribosomal small subunit biogenesis"/>
    <property type="evidence" value="ECO:0007669"/>
    <property type="project" value="UniProtKB-ARBA"/>
</dbReference>
<accession>A0A081CCH4</accession>
<dbReference type="GeneID" id="26303531"/>
<sequence length="256" mass="27125">MENDRGDLVDLYVPRKCAATGRIIEAKDHASVQIAVADVDANGRMIPGQSTVFPLSGFVRQLGESDDSLNRLAQKEGRKYLDQLHSDPRASSAALLQSAIAIDMPIALVGANFTDACREDHGPAAGSASGGSYASRRIPNIFKGAKIKDYSIGLRSQCPAAPLAAACLQWALESQTFATFHPCDVFATIGGGNWDRRTYGKGILMASGNGDGSGMARVSDRSLVPQFVPHADLVFATLQLLSLQQSSATSGTTRNL</sequence>
<comment type="similarity">
    <text evidence="1">Belongs to the eukaryotic ribosomal protein eS21 family.</text>
</comment>
<dbReference type="EMBL" id="DF830072">
    <property type="protein sequence ID" value="GAK64370.1"/>
    <property type="molecule type" value="Genomic_DNA"/>
</dbReference>
<reference evidence="4" key="1">
    <citation type="submission" date="2014-07" db="EMBL/GenBank/DDBJ databases">
        <title>Draft genome sequence of the yeast Pseudozyma antarctica JCM 10317 known as a producer of lipase B which used in a wide range of industrial applications.</title>
        <authorList>
            <person name="Morita T."/>
            <person name="Saika A."/>
            <person name="Koike H."/>
        </authorList>
    </citation>
    <scope>NUCLEOTIDE SEQUENCE</scope>
    <source>
        <strain evidence="4">JCM 10317</strain>
    </source>
</reference>
<dbReference type="Pfam" id="PF01249">
    <property type="entry name" value="Ribosomal_S21e"/>
    <property type="match status" value="1"/>
</dbReference>
<keyword evidence="2 4" id="KW-0689">Ribosomal protein</keyword>
<gene>
    <name evidence="4" type="ORF">PAN0_005d2583</name>
</gene>
<dbReference type="GO" id="GO:0006412">
    <property type="term" value="P:translation"/>
    <property type="evidence" value="ECO:0007669"/>
    <property type="project" value="InterPro"/>
</dbReference>
<dbReference type="GO" id="GO:0003735">
    <property type="term" value="F:structural constituent of ribosome"/>
    <property type="evidence" value="ECO:0007669"/>
    <property type="project" value="InterPro"/>
</dbReference>
<dbReference type="Gene3D" id="3.30.1230.20">
    <property type="match status" value="1"/>
</dbReference>
<keyword evidence="5" id="KW-1185">Reference proteome</keyword>
<dbReference type="RefSeq" id="XP_014657310.1">
    <property type="nucleotide sequence ID" value="XM_014801824.1"/>
</dbReference>
<dbReference type="PANTHER" id="PTHR10442">
    <property type="entry name" value="40S RIBOSOMAL PROTEIN S21"/>
    <property type="match status" value="1"/>
</dbReference>
<dbReference type="AlphaFoldDB" id="A0A081CCH4"/>
<evidence type="ECO:0000256" key="2">
    <source>
        <dbReference type="ARBA" id="ARBA00022980"/>
    </source>
</evidence>
<dbReference type="InterPro" id="IPR001931">
    <property type="entry name" value="Ribosomal_eS21"/>
</dbReference>